<organism evidence="2 3">
    <name type="scientific">Mycobacterium spongiae</name>
    <dbReference type="NCBI Taxonomy" id="886343"/>
    <lineage>
        <taxon>Bacteria</taxon>
        <taxon>Bacillati</taxon>
        <taxon>Actinomycetota</taxon>
        <taxon>Actinomycetes</taxon>
        <taxon>Mycobacteriales</taxon>
        <taxon>Mycobacteriaceae</taxon>
        <taxon>Mycobacterium</taxon>
    </lineage>
</organism>
<dbReference type="EMBL" id="CP046600">
    <property type="protein sequence ID" value="QUR68259.1"/>
    <property type="molecule type" value="Genomic_DNA"/>
</dbReference>
<evidence type="ECO:0000256" key="1">
    <source>
        <dbReference type="SAM" id="Phobius"/>
    </source>
</evidence>
<keyword evidence="1" id="KW-0472">Membrane</keyword>
<accession>A0A975JYW9</accession>
<evidence type="ECO:0000313" key="3">
    <source>
        <dbReference type="Proteomes" id="UP000682202"/>
    </source>
</evidence>
<protein>
    <submittedName>
        <fullName evidence="2">Uncharacterized protein</fullName>
    </submittedName>
</protein>
<dbReference type="KEGG" id="mspg:F6B93_15260"/>
<keyword evidence="1" id="KW-1133">Transmembrane helix</keyword>
<dbReference type="Proteomes" id="UP000682202">
    <property type="component" value="Chromosome"/>
</dbReference>
<gene>
    <name evidence="2" type="ORF">F6B93_15260</name>
</gene>
<dbReference type="AlphaFoldDB" id="A0A975JYW9"/>
<evidence type="ECO:0000313" key="2">
    <source>
        <dbReference type="EMBL" id="QUR68259.1"/>
    </source>
</evidence>
<feature type="transmembrane region" description="Helical" evidence="1">
    <location>
        <begin position="49"/>
        <end position="72"/>
    </location>
</feature>
<proteinExistence type="predicted"/>
<reference evidence="2" key="1">
    <citation type="submission" date="2019-12" db="EMBL/GenBank/DDBJ databases">
        <title>Mycobacterium spongiae sp. nov.</title>
        <authorList>
            <person name="Stinear T."/>
        </authorList>
    </citation>
    <scope>NUCLEOTIDE SEQUENCE</scope>
    <source>
        <strain evidence="2">FSD4b-SM</strain>
    </source>
</reference>
<keyword evidence="3" id="KW-1185">Reference proteome</keyword>
<name>A0A975JYW9_9MYCO</name>
<sequence>MGSHGVSRAGHTGGVGQLSAWTAIAGVDILRRSTRRVPGTAEQPGTWRLWLIVGLWILLVAQFVVGASFPVAGRQPFPVVTMPVFGAENVGTDARAHVAERTVHVINRDGTEHTVNAAALLAPLPPGPASQTLDRLLRPSSEVASEPTDETVKWLKAHAERLELGPDPVGLRVTWQPVILDIRTLARTPAGPATVREVRW</sequence>
<keyword evidence="1" id="KW-0812">Transmembrane</keyword>